<protein>
    <recommendedName>
        <fullName evidence="3">DUF2974 domain-containing protein</fullName>
    </recommendedName>
</protein>
<dbReference type="Pfam" id="PF26363">
    <property type="entry name" value="Phospholipase-like"/>
    <property type="match status" value="1"/>
</dbReference>
<evidence type="ECO:0000313" key="2">
    <source>
        <dbReference type="Proteomes" id="UP001142810"/>
    </source>
</evidence>
<evidence type="ECO:0000313" key="1">
    <source>
        <dbReference type="EMBL" id="MCW8107137.1"/>
    </source>
</evidence>
<proteinExistence type="predicted"/>
<evidence type="ECO:0008006" key="3">
    <source>
        <dbReference type="Google" id="ProtNLM"/>
    </source>
</evidence>
<dbReference type="PROSITE" id="PS51257">
    <property type="entry name" value="PROKAR_LIPOPROTEIN"/>
    <property type="match status" value="1"/>
</dbReference>
<gene>
    <name evidence="1" type="ORF">OPS25_01290</name>
</gene>
<keyword evidence="2" id="KW-1185">Reference proteome</keyword>
<dbReference type="InterPro" id="IPR029058">
    <property type="entry name" value="AB_hydrolase_fold"/>
</dbReference>
<dbReference type="Gene3D" id="3.40.50.1820">
    <property type="entry name" value="alpha/beta hydrolase"/>
    <property type="match status" value="1"/>
</dbReference>
<dbReference type="EMBL" id="JAPFRD010000002">
    <property type="protein sequence ID" value="MCW8107137.1"/>
    <property type="molecule type" value="Genomic_DNA"/>
</dbReference>
<organism evidence="1 2">
    <name type="scientific">Alteromonas aquimaris</name>
    <dbReference type="NCBI Taxonomy" id="2998417"/>
    <lineage>
        <taxon>Bacteria</taxon>
        <taxon>Pseudomonadati</taxon>
        <taxon>Pseudomonadota</taxon>
        <taxon>Gammaproteobacteria</taxon>
        <taxon>Alteromonadales</taxon>
        <taxon>Alteromonadaceae</taxon>
        <taxon>Alteromonas/Salinimonas group</taxon>
        <taxon>Alteromonas</taxon>
    </lineage>
</organism>
<dbReference type="RefSeq" id="WP_265615838.1">
    <property type="nucleotide sequence ID" value="NZ_JAPFRD010000002.1"/>
</dbReference>
<name>A0ABT3P2Z5_9ALTE</name>
<dbReference type="Proteomes" id="UP001142810">
    <property type="component" value="Unassembled WGS sequence"/>
</dbReference>
<reference evidence="1" key="1">
    <citation type="submission" date="2022-11" db="EMBL/GenBank/DDBJ databases">
        <title>Alteromonas sp. nov., isolated from sea water of the Qingdao.</title>
        <authorList>
            <person name="Wang Q."/>
        </authorList>
    </citation>
    <scope>NUCLEOTIDE SEQUENCE</scope>
    <source>
        <strain evidence="1">ASW11-7</strain>
    </source>
</reference>
<accession>A0ABT3P2Z5</accession>
<sequence>MRFVVILMTSVLAGCATNNQGVNHCEKLYCYSLADYWEQDPAGFDRARAFANKTAIYAVYSANVYDKPEAEQKEIFLPTNEYNREILHYKGIDTETGFRAKAWLRYRYGKEQSEDPILVFAFRGTDNFPDWIAGNLRMFNSSSNDQFKSAKKYKRLVLRYLYEHNLSFSKIIFTGHSLGGGLAEFMQTITPNSEAIVFMSSPNNGYIYSFTDYDIRGELNSLRVYEKGEILNALRLISTPDFDYDEWPDAQDNIKTAWINFFTWTLLADHGIHDFTMQLLQAAEAEGNCSAQSVINKINQAYNAKIKLRMNETNRARCSAGDYETENKVYSGR</sequence>
<comment type="caution">
    <text evidence="1">The sequence shown here is derived from an EMBL/GenBank/DDBJ whole genome shotgun (WGS) entry which is preliminary data.</text>
</comment>
<dbReference type="SUPFAM" id="SSF53474">
    <property type="entry name" value="alpha/beta-Hydrolases"/>
    <property type="match status" value="2"/>
</dbReference>